<keyword evidence="1" id="KW-1133">Transmembrane helix</keyword>
<dbReference type="EMBL" id="FLRE01002710">
    <property type="protein sequence ID" value="SBT58971.1"/>
    <property type="molecule type" value="Genomic_DNA"/>
</dbReference>
<proteinExistence type="predicted"/>
<gene>
    <name evidence="2" type="ORF">POVWA2_089910</name>
</gene>
<evidence type="ECO:0000313" key="2">
    <source>
        <dbReference type="EMBL" id="SBT58971.1"/>
    </source>
</evidence>
<name>A0A1A9ARX3_PLAOA</name>
<keyword evidence="1" id="KW-0812">Transmembrane</keyword>
<protein>
    <submittedName>
        <fullName evidence="2">PIR Superfamily Protein</fullName>
    </submittedName>
</protein>
<evidence type="ECO:0000256" key="1">
    <source>
        <dbReference type="SAM" id="Phobius"/>
    </source>
</evidence>
<sequence>MTAHTMNENYETFEIYSFHYSILNRDNGLTDPISDEYFQGVIPNGTPNPTNIIENCKKLNNYIARCINEKSADINVCFQIINYWLNGHLRPGSEDTQKSRLKMYKEFMQKYTKLNSYVSNIYYIGDEIFLKKKGLYELYEKYDYLLDIFGNYNSSKCVDISNMVNDYNSIIEQYPYKDNSIYSEVLTKFRSKFEKGVDEYIQNCNSKIPPFKAFIEPPPSRVRSAAHSQQRTEDGDEFHIQSSENMASTFTLTLFGTTFGAFLILMLFYKITLFGYRLRNKRNENILIPNNLSEETHELPVYTLEEHKRISPYRTYNVTYQSVEN</sequence>
<organism evidence="2 3">
    <name type="scientific">Plasmodium ovale wallikeri</name>
    <dbReference type="NCBI Taxonomy" id="864142"/>
    <lineage>
        <taxon>Eukaryota</taxon>
        <taxon>Sar</taxon>
        <taxon>Alveolata</taxon>
        <taxon>Apicomplexa</taxon>
        <taxon>Aconoidasida</taxon>
        <taxon>Haemosporida</taxon>
        <taxon>Plasmodiidae</taxon>
        <taxon>Plasmodium</taxon>
        <taxon>Plasmodium (Plasmodium)</taxon>
    </lineage>
</organism>
<evidence type="ECO:0000313" key="3">
    <source>
        <dbReference type="Proteomes" id="UP000078550"/>
    </source>
</evidence>
<accession>A0A1A9ARX3</accession>
<reference evidence="3" key="1">
    <citation type="submission" date="2016-05" db="EMBL/GenBank/DDBJ databases">
        <authorList>
            <person name="Naeem Raeece"/>
        </authorList>
    </citation>
    <scope>NUCLEOTIDE SEQUENCE [LARGE SCALE GENOMIC DNA]</scope>
</reference>
<feature type="transmembrane region" description="Helical" evidence="1">
    <location>
        <begin position="250"/>
        <end position="269"/>
    </location>
</feature>
<dbReference type="AlphaFoldDB" id="A0A1A9ARX3"/>
<keyword evidence="1" id="KW-0472">Membrane</keyword>
<dbReference type="Proteomes" id="UP000078550">
    <property type="component" value="Unassembled WGS sequence"/>
</dbReference>